<keyword evidence="6" id="KW-1185">Reference proteome</keyword>
<protein>
    <recommendedName>
        <fullName evidence="4">NADP-dependent oxidoreductase domain-containing protein</fullName>
    </recommendedName>
</protein>
<dbReference type="OrthoDB" id="5357513at2759"/>
<comment type="similarity">
    <text evidence="1">Belongs to the aldo/keto reductase family.</text>
</comment>
<dbReference type="GO" id="GO:0016616">
    <property type="term" value="F:oxidoreductase activity, acting on the CH-OH group of donors, NAD or NADP as acceptor"/>
    <property type="evidence" value="ECO:0007669"/>
    <property type="project" value="UniProtKB-ARBA"/>
</dbReference>
<dbReference type="Pfam" id="PF00248">
    <property type="entry name" value="Aldo_ket_red"/>
    <property type="match status" value="1"/>
</dbReference>
<keyword evidence="2" id="KW-0521">NADP</keyword>
<dbReference type="STRING" id="1295533.A0A1E3HZ13"/>
<dbReference type="PANTHER" id="PTHR43827:SF3">
    <property type="entry name" value="NADP-DEPENDENT OXIDOREDUCTASE DOMAIN-CONTAINING PROTEIN"/>
    <property type="match status" value="1"/>
</dbReference>
<dbReference type="SUPFAM" id="SSF51430">
    <property type="entry name" value="NAD(P)-linked oxidoreductase"/>
    <property type="match status" value="1"/>
</dbReference>
<proteinExistence type="inferred from homology"/>
<organism evidence="5 6">
    <name type="scientific">Cryptococcus amylolentus CBS 6039</name>
    <dbReference type="NCBI Taxonomy" id="1295533"/>
    <lineage>
        <taxon>Eukaryota</taxon>
        <taxon>Fungi</taxon>
        <taxon>Dikarya</taxon>
        <taxon>Basidiomycota</taxon>
        <taxon>Agaricomycotina</taxon>
        <taxon>Tremellomycetes</taxon>
        <taxon>Tremellales</taxon>
        <taxon>Cryptococcaceae</taxon>
        <taxon>Cryptococcus</taxon>
    </lineage>
</organism>
<dbReference type="AlphaFoldDB" id="A0A1E3HZ13"/>
<reference evidence="5 6" key="1">
    <citation type="submission" date="2016-06" db="EMBL/GenBank/DDBJ databases">
        <title>Evolution of pathogenesis and genome organization in the Tremellales.</title>
        <authorList>
            <person name="Cuomo C."/>
            <person name="Litvintseva A."/>
            <person name="Heitman J."/>
            <person name="Chen Y."/>
            <person name="Sun S."/>
            <person name="Springer D."/>
            <person name="Dromer F."/>
            <person name="Young S."/>
            <person name="Zeng Q."/>
            <person name="Chapman S."/>
            <person name="Gujja S."/>
            <person name="Saif S."/>
            <person name="Birren B."/>
        </authorList>
    </citation>
    <scope>NUCLEOTIDE SEQUENCE [LARGE SCALE GENOMIC DNA]</scope>
    <source>
        <strain evidence="5 6">CBS 6039</strain>
    </source>
</reference>
<evidence type="ECO:0000256" key="1">
    <source>
        <dbReference type="ARBA" id="ARBA00007905"/>
    </source>
</evidence>
<dbReference type="GeneID" id="30153174"/>
<evidence type="ECO:0000256" key="2">
    <source>
        <dbReference type="ARBA" id="ARBA00022857"/>
    </source>
</evidence>
<keyword evidence="3" id="KW-0560">Oxidoreductase</keyword>
<dbReference type="PANTHER" id="PTHR43827">
    <property type="entry name" value="2,5-DIKETO-D-GLUCONIC ACID REDUCTASE"/>
    <property type="match status" value="1"/>
</dbReference>
<dbReference type="RefSeq" id="XP_018995754.1">
    <property type="nucleotide sequence ID" value="XM_019135351.1"/>
</dbReference>
<comment type="caution">
    <text evidence="5">The sequence shown here is derived from an EMBL/GenBank/DDBJ whole genome shotgun (WGS) entry which is preliminary data.</text>
</comment>
<dbReference type="Gene3D" id="3.20.20.100">
    <property type="entry name" value="NADP-dependent oxidoreductase domain"/>
    <property type="match status" value="1"/>
</dbReference>
<sequence>MPPSLPMPRIMYGTAWKKDYTSELVIQAVKAGFCGIDTAAQPKHYREDLVGKAIQTLLTKGIVKREELFIQTKRASLFPPTSVFSSLDGQDLTKPIPYDPKAPLVEQVKQSVQSSLKNLGIDYIDSVILHSPLRTIDDTLKAYTVLESFVETGQIRQLGISNIYDAKQLEHIIRQVDVAVSVVQNRWYEGNAWDWEVYDVCQKYGVQYQSFWTLTGSPTLLGDPYVSGMARKYGVTTSQLMFKLCQLWNITPLSGTTSPDHAREAIAAEEAKIEKDAEDVVKLWDALHGISR</sequence>
<evidence type="ECO:0000259" key="4">
    <source>
        <dbReference type="Pfam" id="PF00248"/>
    </source>
</evidence>
<gene>
    <name evidence="5" type="ORF">L202_01865</name>
</gene>
<dbReference type="InterPro" id="IPR023210">
    <property type="entry name" value="NADP_OxRdtase_dom"/>
</dbReference>
<name>A0A1E3HZ13_9TREE</name>
<dbReference type="EMBL" id="AWGJ01000003">
    <property type="protein sequence ID" value="ODN81435.1"/>
    <property type="molecule type" value="Genomic_DNA"/>
</dbReference>
<dbReference type="PRINTS" id="PR00069">
    <property type="entry name" value="ALDKETRDTASE"/>
</dbReference>
<evidence type="ECO:0000313" key="5">
    <source>
        <dbReference type="EMBL" id="ODN81435.1"/>
    </source>
</evidence>
<accession>A0A1E3HZ13</accession>
<dbReference type="Proteomes" id="UP000094065">
    <property type="component" value="Unassembled WGS sequence"/>
</dbReference>
<dbReference type="InterPro" id="IPR036812">
    <property type="entry name" value="NAD(P)_OxRdtase_dom_sf"/>
</dbReference>
<evidence type="ECO:0000313" key="6">
    <source>
        <dbReference type="Proteomes" id="UP000094065"/>
    </source>
</evidence>
<feature type="domain" description="NADP-dependent oxidoreductase" evidence="4">
    <location>
        <begin position="16"/>
        <end position="221"/>
    </location>
</feature>
<evidence type="ECO:0000256" key="3">
    <source>
        <dbReference type="ARBA" id="ARBA00023002"/>
    </source>
</evidence>
<dbReference type="InterPro" id="IPR020471">
    <property type="entry name" value="AKR"/>
</dbReference>
<dbReference type="CDD" id="cd19071">
    <property type="entry name" value="AKR_AKR1-5-like"/>
    <property type="match status" value="1"/>
</dbReference>